<feature type="region of interest" description="Disordered" evidence="5">
    <location>
        <begin position="26"/>
        <end position="63"/>
    </location>
</feature>
<dbReference type="Proteomes" id="UP000683246">
    <property type="component" value="Chromosome"/>
</dbReference>
<dbReference type="Gene3D" id="3.40.190.10">
    <property type="entry name" value="Periplasmic binding protein-like II"/>
    <property type="match status" value="1"/>
</dbReference>
<dbReference type="GO" id="GO:0015833">
    <property type="term" value="P:peptide transport"/>
    <property type="evidence" value="ECO:0007669"/>
    <property type="project" value="TreeGrafter"/>
</dbReference>
<keyword evidence="3" id="KW-0813">Transport</keyword>
<dbReference type="RefSeq" id="WP_212694990.1">
    <property type="nucleotide sequence ID" value="NZ_CP058649.1"/>
</dbReference>
<feature type="chain" id="PRO_5039006840" evidence="6">
    <location>
        <begin position="21"/>
        <end position="573"/>
    </location>
</feature>
<evidence type="ECO:0000256" key="4">
    <source>
        <dbReference type="ARBA" id="ARBA00022729"/>
    </source>
</evidence>
<reference evidence="8" key="1">
    <citation type="submission" date="2020-07" db="EMBL/GenBank/DDBJ databases">
        <title>Vallitalea pronyensis genome.</title>
        <authorList>
            <person name="Postec A."/>
        </authorList>
    </citation>
    <scope>NUCLEOTIDE SEQUENCE</scope>
    <source>
        <strain evidence="8">FatNI3</strain>
    </source>
</reference>
<dbReference type="Gene3D" id="3.10.105.10">
    <property type="entry name" value="Dipeptide-binding Protein, Domain 3"/>
    <property type="match status" value="1"/>
</dbReference>
<dbReference type="KEGG" id="vpy:HZI73_19225"/>
<evidence type="ECO:0000256" key="2">
    <source>
        <dbReference type="ARBA" id="ARBA00005695"/>
    </source>
</evidence>
<dbReference type="CDD" id="cd08504">
    <property type="entry name" value="PBP2_OppA"/>
    <property type="match status" value="1"/>
</dbReference>
<dbReference type="PANTHER" id="PTHR30290:SF10">
    <property type="entry name" value="PERIPLASMIC OLIGOPEPTIDE-BINDING PROTEIN-RELATED"/>
    <property type="match status" value="1"/>
</dbReference>
<evidence type="ECO:0000313" key="8">
    <source>
        <dbReference type="EMBL" id="QUI24296.1"/>
    </source>
</evidence>
<evidence type="ECO:0000256" key="5">
    <source>
        <dbReference type="SAM" id="MobiDB-lite"/>
    </source>
</evidence>
<protein>
    <submittedName>
        <fullName evidence="8">Peptide ABC transporter substrate-binding protein</fullName>
    </submittedName>
</protein>
<organism evidence="8 9">
    <name type="scientific">Vallitalea pronyensis</name>
    <dbReference type="NCBI Taxonomy" id="1348613"/>
    <lineage>
        <taxon>Bacteria</taxon>
        <taxon>Bacillati</taxon>
        <taxon>Bacillota</taxon>
        <taxon>Clostridia</taxon>
        <taxon>Lachnospirales</taxon>
        <taxon>Vallitaleaceae</taxon>
        <taxon>Vallitalea</taxon>
    </lineage>
</organism>
<comment type="subcellular location">
    <subcellularLocation>
        <location evidence="1">Cell envelope</location>
    </subcellularLocation>
</comment>
<dbReference type="InterPro" id="IPR039424">
    <property type="entry name" value="SBP_5"/>
</dbReference>
<dbReference type="Gene3D" id="3.90.76.10">
    <property type="entry name" value="Dipeptide-binding Protein, Domain 1"/>
    <property type="match status" value="1"/>
</dbReference>
<evidence type="ECO:0000259" key="7">
    <source>
        <dbReference type="Pfam" id="PF00496"/>
    </source>
</evidence>
<keyword evidence="9" id="KW-1185">Reference proteome</keyword>
<sequence length="573" mass="63771">MKKILSLILVLALTITLFTACGKKEDTAKEQDTSTQQQDDNNKQDEGKKEEGTQQDEKDKDEALETNENVLLWNVGADPKTIDPTLNAANDGGNVISQTFEGLTREKSGEVYPGIAESWDISEDGKTVVFHLRESKWSDGSPLTAHDFVYAWKRGMDPATASEYAWIWKYTNIVGAYEAVNGGSLDDVGVAASDDYTLEVTLKNPTDYIVSLLSFYHFMPVKQSAVEAGADGAWAKDPTEVISNGPFVLTSYRIGDGLTLVKNEHYWNADVVKLDGIEGKFIDEDATAYQAYENGELHFIPSVPTAEVPRLIAEDPNFYVYPLLATYYYSFNLDLDIWKDARVRRALALSIDREVVTETLAAGQVPAAGFIPPGLKDSEGRDFFETAGTYGLATDSSKIEEAQALLAEAGYPNGEGFPEFTILYNTSDGHQTVAELVQEMFKTNLGISCKVKNQEWAVFQENRIQGNFEIARGGWGTDFMDPIGLLSLFTKENELNDPNYDNKEFDELLTQATKTQGKEHFDALYKAQEIFMNDMPIIPVYHYSDTMLASEKVVDWDRSVLGTVDFSEAYIAE</sequence>
<dbReference type="PROSITE" id="PS51257">
    <property type="entry name" value="PROKAR_LIPOPROTEIN"/>
    <property type="match status" value="1"/>
</dbReference>
<evidence type="ECO:0000256" key="6">
    <source>
        <dbReference type="SAM" id="SignalP"/>
    </source>
</evidence>
<dbReference type="GO" id="GO:0030288">
    <property type="term" value="C:outer membrane-bounded periplasmic space"/>
    <property type="evidence" value="ECO:0007669"/>
    <property type="project" value="UniProtKB-ARBA"/>
</dbReference>
<evidence type="ECO:0000313" key="9">
    <source>
        <dbReference type="Proteomes" id="UP000683246"/>
    </source>
</evidence>
<keyword evidence="4 6" id="KW-0732">Signal</keyword>
<accession>A0A8J8SI69</accession>
<feature type="signal peptide" evidence="6">
    <location>
        <begin position="1"/>
        <end position="20"/>
    </location>
</feature>
<proteinExistence type="inferred from homology"/>
<evidence type="ECO:0000256" key="3">
    <source>
        <dbReference type="ARBA" id="ARBA00022448"/>
    </source>
</evidence>
<dbReference type="FunFam" id="3.10.105.10:FF:000001">
    <property type="entry name" value="Oligopeptide ABC transporter, oligopeptide-binding protein"/>
    <property type="match status" value="1"/>
</dbReference>
<dbReference type="FunFam" id="3.90.76.10:FF:000001">
    <property type="entry name" value="Oligopeptide ABC transporter substrate-binding protein"/>
    <property type="match status" value="1"/>
</dbReference>
<dbReference type="PIRSF" id="PIRSF002741">
    <property type="entry name" value="MppA"/>
    <property type="match status" value="1"/>
</dbReference>
<dbReference type="AlphaFoldDB" id="A0A8J8SI69"/>
<dbReference type="PANTHER" id="PTHR30290">
    <property type="entry name" value="PERIPLASMIC BINDING COMPONENT OF ABC TRANSPORTER"/>
    <property type="match status" value="1"/>
</dbReference>
<name>A0A8J8SI69_9FIRM</name>
<evidence type="ECO:0000256" key="1">
    <source>
        <dbReference type="ARBA" id="ARBA00004196"/>
    </source>
</evidence>
<gene>
    <name evidence="8" type="ORF">HZI73_19225</name>
</gene>
<dbReference type="GO" id="GO:1904680">
    <property type="term" value="F:peptide transmembrane transporter activity"/>
    <property type="evidence" value="ECO:0007669"/>
    <property type="project" value="TreeGrafter"/>
</dbReference>
<dbReference type="InterPro" id="IPR000914">
    <property type="entry name" value="SBP_5_dom"/>
</dbReference>
<dbReference type="EMBL" id="CP058649">
    <property type="protein sequence ID" value="QUI24296.1"/>
    <property type="molecule type" value="Genomic_DNA"/>
</dbReference>
<feature type="compositionally biased region" description="Basic and acidic residues" evidence="5">
    <location>
        <begin position="40"/>
        <end position="63"/>
    </location>
</feature>
<comment type="similarity">
    <text evidence="2">Belongs to the bacterial solute-binding protein 5 family.</text>
</comment>
<dbReference type="GO" id="GO:0043190">
    <property type="term" value="C:ATP-binding cassette (ABC) transporter complex"/>
    <property type="evidence" value="ECO:0007669"/>
    <property type="project" value="InterPro"/>
</dbReference>
<feature type="domain" description="Solute-binding protein family 5" evidence="7">
    <location>
        <begin position="110"/>
        <end position="493"/>
    </location>
</feature>
<dbReference type="Pfam" id="PF00496">
    <property type="entry name" value="SBP_bac_5"/>
    <property type="match status" value="1"/>
</dbReference>
<dbReference type="InterPro" id="IPR030678">
    <property type="entry name" value="Peptide/Ni-bd"/>
</dbReference>
<dbReference type="SUPFAM" id="SSF53850">
    <property type="entry name" value="Periplasmic binding protein-like II"/>
    <property type="match status" value="1"/>
</dbReference>